<evidence type="ECO:0000313" key="1">
    <source>
        <dbReference type="EMBL" id="BAH74496.1"/>
    </source>
</evidence>
<dbReference type="AlphaFoldDB" id="C4XKV7"/>
<accession>C4XKV7</accession>
<dbReference type="STRING" id="573370.DMR_10050"/>
<gene>
    <name evidence="1" type="ordered locus">DMR_10050</name>
</gene>
<organism evidence="1 2">
    <name type="scientific">Solidesulfovibrio magneticus (strain ATCC 700980 / DSM 13731 / RS-1)</name>
    <name type="common">Desulfovibrio magneticus</name>
    <dbReference type="NCBI Taxonomy" id="573370"/>
    <lineage>
        <taxon>Bacteria</taxon>
        <taxon>Pseudomonadati</taxon>
        <taxon>Thermodesulfobacteriota</taxon>
        <taxon>Desulfovibrionia</taxon>
        <taxon>Desulfovibrionales</taxon>
        <taxon>Desulfovibrionaceae</taxon>
        <taxon>Solidesulfovibrio</taxon>
    </lineage>
</organism>
<proteinExistence type="predicted"/>
<sequence length="58" mass="6532">MGQLDLDWVREYPIDRSLGSLLGVAVDFKGKKHNIQASSIILRQDIDLTFSEPTKTNT</sequence>
<protein>
    <submittedName>
        <fullName evidence="1">Uncharacterized protein</fullName>
    </submittedName>
</protein>
<dbReference type="Proteomes" id="UP000009071">
    <property type="component" value="Chromosome"/>
</dbReference>
<keyword evidence="2" id="KW-1185">Reference proteome</keyword>
<dbReference type="KEGG" id="dma:DMR_10050"/>
<name>C4XKV7_SOLM1</name>
<evidence type="ECO:0000313" key="2">
    <source>
        <dbReference type="Proteomes" id="UP000009071"/>
    </source>
</evidence>
<reference evidence="1 2" key="1">
    <citation type="journal article" date="2009" name="Genome Res.">
        <title>Whole genome sequence of Desulfovibrio magneticus strain RS-1 revealed common gene clusters in magnetotactic bacteria.</title>
        <authorList>
            <person name="Nakazawa H."/>
            <person name="Arakaki A."/>
            <person name="Narita-Yamada S."/>
            <person name="Yashiro I."/>
            <person name="Jinno K."/>
            <person name="Aoki N."/>
            <person name="Tsuruyama A."/>
            <person name="Okamura Y."/>
            <person name="Tanikawa S."/>
            <person name="Fujita N."/>
            <person name="Takeyama H."/>
            <person name="Matsunaga T."/>
        </authorList>
    </citation>
    <scope>NUCLEOTIDE SEQUENCE [LARGE SCALE GENOMIC DNA]</scope>
    <source>
        <strain evidence="2">ATCC 700980 / DSM 13731 / RS-1</strain>
    </source>
</reference>
<dbReference type="HOGENOM" id="CLU_2972022_0_0_7"/>
<dbReference type="EMBL" id="AP010904">
    <property type="protein sequence ID" value="BAH74496.1"/>
    <property type="molecule type" value="Genomic_DNA"/>
</dbReference>